<name>A0A0H4HZE7_9GAMM</name>
<dbReference type="KEGG" id="mpq:ABA45_06280"/>
<evidence type="ECO:0000313" key="2">
    <source>
        <dbReference type="Proteomes" id="UP000036406"/>
    </source>
</evidence>
<dbReference type="AlphaFoldDB" id="A0A0H4HZE7"/>
<evidence type="ECO:0000313" key="1">
    <source>
        <dbReference type="EMBL" id="AKO52081.1"/>
    </source>
</evidence>
<reference evidence="1 2" key="1">
    <citation type="submission" date="2015-05" db="EMBL/GenBank/DDBJ databases">
        <title>Complete genome of Marinobacter psychrophilus strain 20041T isolated from sea-ice of the Canadian Basin.</title>
        <authorList>
            <person name="Song L."/>
            <person name="Ren L."/>
            <person name="Yu Y."/>
            <person name="Wang X."/>
        </authorList>
    </citation>
    <scope>NUCLEOTIDE SEQUENCE [LARGE SCALE GENOMIC DNA]</scope>
    <source>
        <strain evidence="1 2">20041</strain>
    </source>
</reference>
<sequence>MHGVPVWLETDVECEFKIEFKSGPLPVFAANVAVRRNAVKVVGFSDGYIVDC</sequence>
<gene>
    <name evidence="1" type="ORF">ABA45_06280</name>
</gene>
<keyword evidence="2" id="KW-1185">Reference proteome</keyword>
<organism evidence="1 2">
    <name type="scientific">Marinobacter psychrophilus</name>
    <dbReference type="NCBI Taxonomy" id="330734"/>
    <lineage>
        <taxon>Bacteria</taxon>
        <taxon>Pseudomonadati</taxon>
        <taxon>Pseudomonadota</taxon>
        <taxon>Gammaproteobacteria</taxon>
        <taxon>Pseudomonadales</taxon>
        <taxon>Marinobacteraceae</taxon>
        <taxon>Marinobacter</taxon>
    </lineage>
</organism>
<keyword evidence="1" id="KW-0413">Isomerase</keyword>
<dbReference type="STRING" id="330734.ABA45_06280"/>
<proteinExistence type="predicted"/>
<accession>A0A0H4HZE7</accession>
<dbReference type="Proteomes" id="UP000036406">
    <property type="component" value="Chromosome"/>
</dbReference>
<dbReference type="EMBL" id="CP011494">
    <property type="protein sequence ID" value="AKO52081.1"/>
    <property type="molecule type" value="Genomic_DNA"/>
</dbReference>
<protein>
    <submittedName>
        <fullName evidence="1">DNA topoisomerase III</fullName>
    </submittedName>
</protein>
<dbReference type="GO" id="GO:0016853">
    <property type="term" value="F:isomerase activity"/>
    <property type="evidence" value="ECO:0007669"/>
    <property type="project" value="UniProtKB-KW"/>
</dbReference>